<dbReference type="RefSeq" id="WP_264515199.1">
    <property type="nucleotide sequence ID" value="NZ_JAPDDR010000010.1"/>
</dbReference>
<evidence type="ECO:0000313" key="3">
    <source>
        <dbReference type="EMBL" id="MCW1915645.1"/>
    </source>
</evidence>
<name>A0ABT3G768_9BACT</name>
<dbReference type="Gene3D" id="3.10.450.50">
    <property type="match status" value="2"/>
</dbReference>
<dbReference type="SUPFAM" id="SSF54427">
    <property type="entry name" value="NTF2-like"/>
    <property type="match status" value="2"/>
</dbReference>
<dbReference type="Pfam" id="PF13474">
    <property type="entry name" value="SnoaL_3"/>
    <property type="match status" value="1"/>
</dbReference>
<gene>
    <name evidence="3" type="ORF">OJ996_18815</name>
</gene>
<dbReference type="Proteomes" id="UP001165653">
    <property type="component" value="Unassembled WGS sequence"/>
</dbReference>
<evidence type="ECO:0000259" key="2">
    <source>
        <dbReference type="Pfam" id="PF13474"/>
    </source>
</evidence>
<feature type="domain" description="SnoaL-like" evidence="1">
    <location>
        <begin position="7"/>
        <end position="100"/>
    </location>
</feature>
<feature type="domain" description="SnoaL-like" evidence="2">
    <location>
        <begin position="120"/>
        <end position="239"/>
    </location>
</feature>
<sequence>MNAADIVRACFDAYDSRDRATMERLLADDFTFSSPLDDNISREKYFERCWPNESGKTERKILRVFAEGNEVFVTYECTRANGERFRNTEFFRLEGGRIRHVDVFFGGDDPSKAAAEELRSIVEEGVAACRAKDADTMVTHHAAGVLAFDVIDPLRYEGADAVKQRAQQWLDSFTGEIGYELKDLVVVASSDAGFCHSLNHVTGTKTDGQEISMWWRASIGFEKIDGEWQATHLHSSVPFDMETGKASLALTP</sequence>
<evidence type="ECO:0000313" key="4">
    <source>
        <dbReference type="Proteomes" id="UP001165653"/>
    </source>
</evidence>
<dbReference type="Pfam" id="PF12680">
    <property type="entry name" value="SnoaL_2"/>
    <property type="match status" value="1"/>
</dbReference>
<keyword evidence="4" id="KW-1185">Reference proteome</keyword>
<accession>A0ABT3G768</accession>
<reference evidence="3" key="1">
    <citation type="submission" date="2022-10" db="EMBL/GenBank/DDBJ databases">
        <title>Luteolibacter sp. GHJ8, whole genome shotgun sequencing project.</title>
        <authorList>
            <person name="Zhao G."/>
            <person name="Shen L."/>
        </authorList>
    </citation>
    <scope>NUCLEOTIDE SEQUENCE</scope>
    <source>
        <strain evidence="3">GHJ8</strain>
    </source>
</reference>
<protein>
    <submittedName>
        <fullName evidence="3">Nuclear transport factor 2 family protein</fullName>
    </submittedName>
</protein>
<dbReference type="EMBL" id="JAPDDR010000010">
    <property type="protein sequence ID" value="MCW1915645.1"/>
    <property type="molecule type" value="Genomic_DNA"/>
</dbReference>
<dbReference type="InterPro" id="IPR032710">
    <property type="entry name" value="NTF2-like_dom_sf"/>
</dbReference>
<dbReference type="InterPro" id="IPR037401">
    <property type="entry name" value="SnoaL-like"/>
</dbReference>
<organism evidence="3 4">
    <name type="scientific">Luteolibacter rhizosphaerae</name>
    <dbReference type="NCBI Taxonomy" id="2989719"/>
    <lineage>
        <taxon>Bacteria</taxon>
        <taxon>Pseudomonadati</taxon>
        <taxon>Verrucomicrobiota</taxon>
        <taxon>Verrucomicrobiia</taxon>
        <taxon>Verrucomicrobiales</taxon>
        <taxon>Verrucomicrobiaceae</taxon>
        <taxon>Luteolibacter</taxon>
    </lineage>
</organism>
<proteinExistence type="predicted"/>
<evidence type="ECO:0000259" key="1">
    <source>
        <dbReference type="Pfam" id="PF12680"/>
    </source>
</evidence>
<comment type="caution">
    <text evidence="3">The sequence shown here is derived from an EMBL/GenBank/DDBJ whole genome shotgun (WGS) entry which is preliminary data.</text>
</comment>